<dbReference type="GO" id="GO:0007059">
    <property type="term" value="P:chromosome segregation"/>
    <property type="evidence" value="ECO:0007669"/>
    <property type="project" value="UniProtKB-KW"/>
</dbReference>
<evidence type="ECO:0000256" key="4">
    <source>
        <dbReference type="ARBA" id="ARBA00022829"/>
    </source>
</evidence>
<dbReference type="Pfam" id="PF02899">
    <property type="entry name" value="Phage_int_SAM_1"/>
    <property type="match status" value="1"/>
</dbReference>
<dbReference type="InterPro" id="IPR010998">
    <property type="entry name" value="Integrase_recombinase_N"/>
</dbReference>
<proteinExistence type="inferred from homology"/>
<dbReference type="InterPro" id="IPR013762">
    <property type="entry name" value="Integrase-like_cat_sf"/>
</dbReference>
<evidence type="ECO:0000256" key="2">
    <source>
        <dbReference type="ARBA" id="ARBA00022490"/>
    </source>
</evidence>
<evidence type="ECO:0000256" key="6">
    <source>
        <dbReference type="ARBA" id="ARBA00023125"/>
    </source>
</evidence>
<dbReference type="GO" id="GO:0003677">
    <property type="term" value="F:DNA binding"/>
    <property type="evidence" value="ECO:0007669"/>
    <property type="project" value="UniProtKB-KW"/>
</dbReference>
<name>A0A6J6HM69_9ZZZZ</name>
<dbReference type="Gene3D" id="1.10.443.10">
    <property type="entry name" value="Intergrase catalytic core"/>
    <property type="match status" value="1"/>
</dbReference>
<keyword evidence="2" id="KW-0963">Cytoplasm</keyword>
<evidence type="ECO:0000256" key="1">
    <source>
        <dbReference type="ARBA" id="ARBA00004496"/>
    </source>
</evidence>
<dbReference type="GO" id="GO:0015074">
    <property type="term" value="P:DNA integration"/>
    <property type="evidence" value="ECO:0007669"/>
    <property type="project" value="UniProtKB-KW"/>
</dbReference>
<dbReference type="GO" id="GO:0005737">
    <property type="term" value="C:cytoplasm"/>
    <property type="evidence" value="ECO:0007669"/>
    <property type="project" value="UniProtKB-SubCell"/>
</dbReference>
<dbReference type="PANTHER" id="PTHR30349">
    <property type="entry name" value="PHAGE INTEGRASE-RELATED"/>
    <property type="match status" value="1"/>
</dbReference>
<evidence type="ECO:0000259" key="10">
    <source>
        <dbReference type="PROSITE" id="PS51900"/>
    </source>
</evidence>
<dbReference type="InterPro" id="IPR002104">
    <property type="entry name" value="Integrase_catalytic"/>
</dbReference>
<organism evidence="11">
    <name type="scientific">freshwater metagenome</name>
    <dbReference type="NCBI Taxonomy" id="449393"/>
    <lineage>
        <taxon>unclassified sequences</taxon>
        <taxon>metagenomes</taxon>
        <taxon>ecological metagenomes</taxon>
    </lineage>
</organism>
<evidence type="ECO:0000256" key="8">
    <source>
        <dbReference type="ARBA" id="ARBA00023306"/>
    </source>
</evidence>
<sequence length="304" mass="34368">MASDPLDTFMTWMRVEQGRSRNTLSAYKLDLTNYVDWLTTQNTTIFTVTVQHLERFVGYLRSTGRAPKSIARQFAAVRMFHRYLTQEEIRTDNPAALVDGVKVPSSLPKALAEEDVARLLSSVTGVDSFARRDRALLEFFYATGARVAEVCGLSMSDIDMQDSLVRLFGKGSKERIVPFGRLCHEALTDYFDLGGRPTLAPEQWATRKDQDAVFLGVHGTRLSRQAAYNIVRKYGEIAKIKDLSPHALRHSCATHMLVHGADLRVVQELLGHASVSTTQIYTKVENEILYQMYREAHPRARISR</sequence>
<dbReference type="InterPro" id="IPR004107">
    <property type="entry name" value="Integrase_SAM-like_N"/>
</dbReference>
<feature type="domain" description="Core-binding (CB)" evidence="10">
    <location>
        <begin position="1"/>
        <end position="85"/>
    </location>
</feature>
<gene>
    <name evidence="11" type="ORF">UFOPK1826_01352</name>
</gene>
<dbReference type="PROSITE" id="PS51900">
    <property type="entry name" value="CB"/>
    <property type="match status" value="1"/>
</dbReference>
<evidence type="ECO:0000313" key="11">
    <source>
        <dbReference type="EMBL" id="CAB4612435.1"/>
    </source>
</evidence>
<dbReference type="PANTHER" id="PTHR30349:SF81">
    <property type="entry name" value="TYROSINE RECOMBINASE XERC"/>
    <property type="match status" value="1"/>
</dbReference>
<keyword evidence="4" id="KW-0159">Chromosome partition</keyword>
<dbReference type="Gene3D" id="1.10.150.130">
    <property type="match status" value="1"/>
</dbReference>
<dbReference type="CDD" id="cd00798">
    <property type="entry name" value="INT_XerDC_C"/>
    <property type="match status" value="1"/>
</dbReference>
<comment type="subcellular location">
    <subcellularLocation>
        <location evidence="1">Cytoplasm</location>
    </subcellularLocation>
</comment>
<dbReference type="Pfam" id="PF00589">
    <property type="entry name" value="Phage_integrase"/>
    <property type="match status" value="1"/>
</dbReference>
<keyword evidence="7" id="KW-0233">DNA recombination</keyword>
<keyword evidence="6" id="KW-0238">DNA-binding</keyword>
<feature type="domain" description="Tyr recombinase" evidence="9">
    <location>
        <begin position="106"/>
        <end position="294"/>
    </location>
</feature>
<dbReference type="GO" id="GO:0006310">
    <property type="term" value="P:DNA recombination"/>
    <property type="evidence" value="ECO:0007669"/>
    <property type="project" value="UniProtKB-KW"/>
</dbReference>
<dbReference type="InterPro" id="IPR023009">
    <property type="entry name" value="Tyrosine_recombinase_XerC/XerD"/>
</dbReference>
<keyword evidence="8" id="KW-0131">Cell cycle</keyword>
<protein>
    <submittedName>
        <fullName evidence="11">Unannotated protein</fullName>
    </submittedName>
</protein>
<dbReference type="EMBL" id="CAEZUN010000211">
    <property type="protein sequence ID" value="CAB4612435.1"/>
    <property type="molecule type" value="Genomic_DNA"/>
</dbReference>
<dbReference type="InterPro" id="IPR011010">
    <property type="entry name" value="DNA_brk_join_enz"/>
</dbReference>
<dbReference type="PROSITE" id="PS51898">
    <property type="entry name" value="TYR_RECOMBINASE"/>
    <property type="match status" value="1"/>
</dbReference>
<dbReference type="InterPro" id="IPR050090">
    <property type="entry name" value="Tyrosine_recombinase_XerCD"/>
</dbReference>
<keyword evidence="5" id="KW-0229">DNA integration</keyword>
<dbReference type="SUPFAM" id="SSF56349">
    <property type="entry name" value="DNA breaking-rejoining enzymes"/>
    <property type="match status" value="1"/>
</dbReference>
<evidence type="ECO:0000256" key="3">
    <source>
        <dbReference type="ARBA" id="ARBA00022618"/>
    </source>
</evidence>
<dbReference type="NCBIfam" id="NF001399">
    <property type="entry name" value="PRK00283.1"/>
    <property type="match status" value="1"/>
</dbReference>
<reference evidence="11" key="1">
    <citation type="submission" date="2020-05" db="EMBL/GenBank/DDBJ databases">
        <authorList>
            <person name="Chiriac C."/>
            <person name="Salcher M."/>
            <person name="Ghai R."/>
            <person name="Kavagutti S V."/>
        </authorList>
    </citation>
    <scope>NUCLEOTIDE SEQUENCE</scope>
</reference>
<evidence type="ECO:0000259" key="9">
    <source>
        <dbReference type="PROSITE" id="PS51898"/>
    </source>
</evidence>
<evidence type="ECO:0000256" key="5">
    <source>
        <dbReference type="ARBA" id="ARBA00022908"/>
    </source>
</evidence>
<dbReference type="AlphaFoldDB" id="A0A6J6HM69"/>
<evidence type="ECO:0000256" key="7">
    <source>
        <dbReference type="ARBA" id="ARBA00023172"/>
    </source>
</evidence>
<dbReference type="HAMAP" id="MF_01808">
    <property type="entry name" value="Recomb_XerC_XerD"/>
    <property type="match status" value="1"/>
</dbReference>
<accession>A0A6J6HM69</accession>
<dbReference type="GO" id="GO:0051301">
    <property type="term" value="P:cell division"/>
    <property type="evidence" value="ECO:0007669"/>
    <property type="project" value="UniProtKB-KW"/>
</dbReference>
<dbReference type="InterPro" id="IPR044068">
    <property type="entry name" value="CB"/>
</dbReference>
<keyword evidence="3" id="KW-0132">Cell division</keyword>